<dbReference type="Proteomes" id="UP000266723">
    <property type="component" value="Unassembled WGS sequence"/>
</dbReference>
<proteinExistence type="predicted"/>
<gene>
    <name evidence="1" type="ORF">DY000_02031015</name>
</gene>
<reference evidence="1 2" key="1">
    <citation type="journal article" date="2020" name="BMC Genomics">
        <title>Intraspecific diversification of the crop wild relative Brassica cretica Lam. using demographic model selection.</title>
        <authorList>
            <person name="Kioukis A."/>
            <person name="Michalopoulou V.A."/>
            <person name="Briers L."/>
            <person name="Pirintsos S."/>
            <person name="Studholme D.J."/>
            <person name="Pavlidis P."/>
            <person name="Sarris P.F."/>
        </authorList>
    </citation>
    <scope>NUCLEOTIDE SEQUENCE [LARGE SCALE GENOMIC DNA]</scope>
    <source>
        <strain evidence="2">cv. PFS-1207/04</strain>
    </source>
</reference>
<comment type="caution">
    <text evidence="1">The sequence shown here is derived from an EMBL/GenBank/DDBJ whole genome shotgun (WGS) entry which is preliminary data.</text>
</comment>
<dbReference type="EMBL" id="QGKV02000649">
    <property type="protein sequence ID" value="KAF3578078.1"/>
    <property type="molecule type" value="Genomic_DNA"/>
</dbReference>
<accession>A0ABQ7DJ12</accession>
<sequence length="144" mass="16693">MRLFGDGYRDVERCAAVCRIIWRLRPAIVYQLAVTRRCQEIVYGRVWLSTYSVVFLACESDEYMIFGWIGVTGLFIRILFGLRVTGVPIWYQSGAPSRFRPEMAIRGFGFLPFGSVDRFIVVSVQTADIGHWELFIFELYQLCV</sequence>
<name>A0ABQ7DJ12_BRACR</name>
<organism evidence="1 2">
    <name type="scientific">Brassica cretica</name>
    <name type="common">Mustard</name>
    <dbReference type="NCBI Taxonomy" id="69181"/>
    <lineage>
        <taxon>Eukaryota</taxon>
        <taxon>Viridiplantae</taxon>
        <taxon>Streptophyta</taxon>
        <taxon>Embryophyta</taxon>
        <taxon>Tracheophyta</taxon>
        <taxon>Spermatophyta</taxon>
        <taxon>Magnoliopsida</taxon>
        <taxon>eudicotyledons</taxon>
        <taxon>Gunneridae</taxon>
        <taxon>Pentapetalae</taxon>
        <taxon>rosids</taxon>
        <taxon>malvids</taxon>
        <taxon>Brassicales</taxon>
        <taxon>Brassicaceae</taxon>
        <taxon>Brassiceae</taxon>
        <taxon>Brassica</taxon>
    </lineage>
</organism>
<evidence type="ECO:0000313" key="2">
    <source>
        <dbReference type="Proteomes" id="UP000266723"/>
    </source>
</evidence>
<protein>
    <submittedName>
        <fullName evidence="1">Uncharacterized protein</fullName>
    </submittedName>
</protein>
<evidence type="ECO:0000313" key="1">
    <source>
        <dbReference type="EMBL" id="KAF3578078.1"/>
    </source>
</evidence>
<keyword evidence="2" id="KW-1185">Reference proteome</keyword>